<dbReference type="Proteomes" id="UP000654367">
    <property type="component" value="Unassembled WGS sequence"/>
</dbReference>
<comment type="caution">
    <text evidence="6">The sequence shown here is derived from an EMBL/GenBank/DDBJ whole genome shotgun (WGS) entry which is preliminary data.</text>
</comment>
<dbReference type="InterPro" id="IPR006016">
    <property type="entry name" value="UspA"/>
</dbReference>
<keyword evidence="3" id="KW-0963">Cytoplasm</keyword>
<dbReference type="PANTHER" id="PTHR47892">
    <property type="entry name" value="UNIVERSAL STRESS PROTEIN E"/>
    <property type="match status" value="1"/>
</dbReference>
<evidence type="ECO:0000256" key="1">
    <source>
        <dbReference type="ARBA" id="ARBA00004496"/>
    </source>
</evidence>
<dbReference type="NCBIfam" id="NF008380">
    <property type="entry name" value="PRK11175.1"/>
    <property type="match status" value="1"/>
</dbReference>
<proteinExistence type="inferred from homology"/>
<evidence type="ECO:0000256" key="3">
    <source>
        <dbReference type="ARBA" id="ARBA00022490"/>
    </source>
</evidence>
<comment type="subcellular location">
    <subcellularLocation>
        <location evidence="1">Cytoplasm</location>
    </subcellularLocation>
</comment>
<protein>
    <submittedName>
        <fullName evidence="6">Universal stress protein E</fullName>
    </submittedName>
</protein>
<evidence type="ECO:0000256" key="4">
    <source>
        <dbReference type="ARBA" id="ARBA00037131"/>
    </source>
</evidence>
<feature type="domain" description="UspA" evidence="5">
    <location>
        <begin position="175"/>
        <end position="299"/>
    </location>
</feature>
<keyword evidence="7" id="KW-1185">Reference proteome</keyword>
<feature type="domain" description="UspA" evidence="5">
    <location>
        <begin position="4"/>
        <end position="146"/>
    </location>
</feature>
<dbReference type="SUPFAM" id="SSF52402">
    <property type="entry name" value="Adenine nucleotide alpha hydrolases-like"/>
    <property type="match status" value="2"/>
</dbReference>
<dbReference type="PANTHER" id="PTHR47892:SF1">
    <property type="entry name" value="UNIVERSAL STRESS PROTEIN E"/>
    <property type="match status" value="1"/>
</dbReference>
<evidence type="ECO:0000256" key="2">
    <source>
        <dbReference type="ARBA" id="ARBA00008791"/>
    </source>
</evidence>
<evidence type="ECO:0000313" key="7">
    <source>
        <dbReference type="Proteomes" id="UP000654367"/>
    </source>
</evidence>
<dbReference type="Gene3D" id="3.40.50.12370">
    <property type="match status" value="1"/>
</dbReference>
<dbReference type="RefSeq" id="WP_188921509.1">
    <property type="nucleotide sequence ID" value="NZ_BMQV01000033.1"/>
</dbReference>
<comment type="function">
    <text evidence="4">Required for resistance to DNA-damaging agents.</text>
</comment>
<dbReference type="CDD" id="cd23660">
    <property type="entry name" value="USP-E_repeat2"/>
    <property type="match status" value="1"/>
</dbReference>
<evidence type="ECO:0000259" key="5">
    <source>
        <dbReference type="Pfam" id="PF00582"/>
    </source>
</evidence>
<name>A0ABQ2Q870_9GAMM</name>
<organism evidence="6 7">
    <name type="scientific">Shewanella saliphila</name>
    <dbReference type="NCBI Taxonomy" id="2282698"/>
    <lineage>
        <taxon>Bacteria</taxon>
        <taxon>Pseudomonadati</taxon>
        <taxon>Pseudomonadota</taxon>
        <taxon>Gammaproteobacteria</taxon>
        <taxon>Alteromonadales</taxon>
        <taxon>Shewanellaceae</taxon>
        <taxon>Shewanella</taxon>
    </lineage>
</organism>
<sequence length="309" mass="34355">MKDYKKILVVINPTTDHQPALARAVELASKSNAEITAFLSIFDFSYEMTSILSSQEREAMRQGVIDQRIAWLESAISGFNSKNLTINTEVVWHNRPFESVINFAINGDFDLIVKSTHQHDKLKAVIFTPTDWHLMRKSPVPVLMVKEHDWPVAGKIVCAVNVVSEDDDHQTLNGKIISQALNLAKKFSASVHLVNGYPGTPVNLAIELPDFDANIYNNTVRMQHEQRVQYLAQAYNIPLENCHVEEGLPEDVIPELASKLDAELVVLGTVGRTGFSAALIGNTAEHVIDSINCDLLAIKPDGYKSPLEE</sequence>
<evidence type="ECO:0000313" key="6">
    <source>
        <dbReference type="EMBL" id="GGP60845.1"/>
    </source>
</evidence>
<reference evidence="7" key="1">
    <citation type="journal article" date="2019" name="Int. J. Syst. Evol. Microbiol.">
        <title>The Global Catalogue of Microorganisms (GCM) 10K type strain sequencing project: providing services to taxonomists for standard genome sequencing and annotation.</title>
        <authorList>
            <consortium name="The Broad Institute Genomics Platform"/>
            <consortium name="The Broad Institute Genome Sequencing Center for Infectious Disease"/>
            <person name="Wu L."/>
            <person name="Ma J."/>
        </authorList>
    </citation>
    <scope>NUCLEOTIDE SEQUENCE [LARGE SCALE GENOMIC DNA]</scope>
    <source>
        <strain evidence="7">JCM 32304</strain>
    </source>
</reference>
<dbReference type="EMBL" id="BMQV01000033">
    <property type="protein sequence ID" value="GGP60845.1"/>
    <property type="molecule type" value="Genomic_DNA"/>
</dbReference>
<accession>A0ABQ2Q870</accession>
<gene>
    <name evidence="6" type="primary">uspE</name>
    <name evidence="6" type="ORF">GCM10009409_28380</name>
</gene>
<comment type="similarity">
    <text evidence="2">Belongs to the universal stress protein A family.</text>
</comment>
<dbReference type="Pfam" id="PF00582">
    <property type="entry name" value="Usp"/>
    <property type="match status" value="2"/>
</dbReference>